<feature type="domain" description="Major facilitator superfamily (MFS) profile" evidence="7">
    <location>
        <begin position="9"/>
        <end position="380"/>
    </location>
</feature>
<dbReference type="Gene3D" id="1.20.1250.20">
    <property type="entry name" value="MFS general substrate transporter like domains"/>
    <property type="match status" value="1"/>
</dbReference>
<evidence type="ECO:0000313" key="8">
    <source>
        <dbReference type="EMBL" id="GHF94121.1"/>
    </source>
</evidence>
<proteinExistence type="predicted"/>
<accession>A0A919EKB6</accession>
<reference evidence="8" key="1">
    <citation type="journal article" date="2014" name="Int. J. Syst. Evol. Microbiol.">
        <title>Complete genome sequence of Corynebacterium casei LMG S-19264T (=DSM 44701T), isolated from a smear-ripened cheese.</title>
        <authorList>
            <consortium name="US DOE Joint Genome Institute (JGI-PGF)"/>
            <person name="Walter F."/>
            <person name="Albersmeier A."/>
            <person name="Kalinowski J."/>
            <person name="Ruckert C."/>
        </authorList>
    </citation>
    <scope>NUCLEOTIDE SEQUENCE</scope>
    <source>
        <strain evidence="8">KCTC 42731</strain>
    </source>
</reference>
<evidence type="ECO:0000313" key="9">
    <source>
        <dbReference type="Proteomes" id="UP000623842"/>
    </source>
</evidence>
<reference evidence="8" key="2">
    <citation type="submission" date="2020-09" db="EMBL/GenBank/DDBJ databases">
        <authorList>
            <person name="Sun Q."/>
            <person name="Kim S."/>
        </authorList>
    </citation>
    <scope>NUCLEOTIDE SEQUENCE</scope>
    <source>
        <strain evidence="8">KCTC 42731</strain>
    </source>
</reference>
<feature type="transmembrane region" description="Helical" evidence="6">
    <location>
        <begin position="77"/>
        <end position="97"/>
    </location>
</feature>
<dbReference type="PANTHER" id="PTHR43124">
    <property type="entry name" value="PURINE EFFLUX PUMP PBUE"/>
    <property type="match status" value="1"/>
</dbReference>
<feature type="transmembrane region" description="Helical" evidence="6">
    <location>
        <begin position="12"/>
        <end position="31"/>
    </location>
</feature>
<protein>
    <submittedName>
        <fullName evidence="8">MFS transporter AraJ</fullName>
    </submittedName>
</protein>
<feature type="transmembrane region" description="Helical" evidence="6">
    <location>
        <begin position="51"/>
        <end position="70"/>
    </location>
</feature>
<sequence>MDKSIHQTNTLSYFFFAFVAMVGTSYINFLPGVVNALAGDIGFSEAQAGQIVALNIYGALAGSIAAIFFVRKIQWKPALMVLLVILATLDASSALIGDYSAMLVWRFISGFIGGLCMGISFSILARLASPDRAFGALLFTQFAICFVVLAILPSLESTISSYAVFYVMALLSIIGVALVFKLPSQQVKSPSILKQFNHSVGITNIVLLMFSLMLYLCAANAIWTYVGLIGLNAGMQEQAVNNYIAITSLLGLIGALLPVIVGKHLGRLFCIISGVTLSIVAALLLSMAHLTINYYVLAMCLIFFAWPAVNSYLLAITADIDSTGRLSSIAALVSLFGAASGPMMASGILSQGDYTAMLYSCVAIFFLSAVVAIWPSRRKIANVQLTQAKQA</sequence>
<comment type="subcellular location">
    <subcellularLocation>
        <location evidence="1">Cell membrane</location>
        <topology evidence="1">Multi-pass membrane protein</topology>
    </subcellularLocation>
</comment>
<feature type="transmembrane region" description="Helical" evidence="6">
    <location>
        <begin position="161"/>
        <end position="180"/>
    </location>
</feature>
<evidence type="ECO:0000256" key="1">
    <source>
        <dbReference type="ARBA" id="ARBA00004651"/>
    </source>
</evidence>
<organism evidence="8 9">
    <name type="scientific">Thalassotalea marina</name>
    <dbReference type="NCBI Taxonomy" id="1673741"/>
    <lineage>
        <taxon>Bacteria</taxon>
        <taxon>Pseudomonadati</taxon>
        <taxon>Pseudomonadota</taxon>
        <taxon>Gammaproteobacteria</taxon>
        <taxon>Alteromonadales</taxon>
        <taxon>Colwelliaceae</taxon>
        <taxon>Thalassotalea</taxon>
    </lineage>
</organism>
<dbReference type="InterPro" id="IPR050189">
    <property type="entry name" value="MFS_Efflux_Transporters"/>
</dbReference>
<feature type="transmembrane region" description="Helical" evidence="6">
    <location>
        <begin position="294"/>
        <end position="317"/>
    </location>
</feature>
<evidence type="ECO:0000259" key="7">
    <source>
        <dbReference type="PROSITE" id="PS50850"/>
    </source>
</evidence>
<dbReference type="InterPro" id="IPR020846">
    <property type="entry name" value="MFS_dom"/>
</dbReference>
<feature type="transmembrane region" description="Helical" evidence="6">
    <location>
        <begin position="356"/>
        <end position="374"/>
    </location>
</feature>
<evidence type="ECO:0000256" key="6">
    <source>
        <dbReference type="SAM" id="Phobius"/>
    </source>
</evidence>
<feature type="transmembrane region" description="Helical" evidence="6">
    <location>
        <begin position="136"/>
        <end position="155"/>
    </location>
</feature>
<dbReference type="GO" id="GO:0005886">
    <property type="term" value="C:plasma membrane"/>
    <property type="evidence" value="ECO:0007669"/>
    <property type="project" value="UniProtKB-SubCell"/>
</dbReference>
<evidence type="ECO:0000256" key="3">
    <source>
        <dbReference type="ARBA" id="ARBA00022692"/>
    </source>
</evidence>
<keyword evidence="5 6" id="KW-0472">Membrane</keyword>
<dbReference type="InterPro" id="IPR036259">
    <property type="entry name" value="MFS_trans_sf"/>
</dbReference>
<gene>
    <name evidence="8" type="ORF">GCM10017161_22950</name>
</gene>
<evidence type="ECO:0000256" key="5">
    <source>
        <dbReference type="ARBA" id="ARBA00023136"/>
    </source>
</evidence>
<dbReference type="PANTHER" id="PTHR43124:SF10">
    <property type="entry name" value="PURINE EFFLUX PUMP PBUE"/>
    <property type="match status" value="1"/>
</dbReference>
<evidence type="ECO:0000256" key="4">
    <source>
        <dbReference type="ARBA" id="ARBA00022989"/>
    </source>
</evidence>
<keyword evidence="9" id="KW-1185">Reference proteome</keyword>
<keyword evidence="3 6" id="KW-0812">Transmembrane</keyword>
<name>A0A919EKB6_9GAMM</name>
<feature type="transmembrane region" description="Helical" evidence="6">
    <location>
        <begin position="103"/>
        <end position="124"/>
    </location>
</feature>
<feature type="transmembrane region" description="Helical" evidence="6">
    <location>
        <begin position="268"/>
        <end position="288"/>
    </location>
</feature>
<dbReference type="GO" id="GO:0022857">
    <property type="term" value="F:transmembrane transporter activity"/>
    <property type="evidence" value="ECO:0007669"/>
    <property type="project" value="InterPro"/>
</dbReference>
<feature type="transmembrane region" description="Helical" evidence="6">
    <location>
        <begin position="201"/>
        <end position="223"/>
    </location>
</feature>
<dbReference type="EMBL" id="BNCK01000005">
    <property type="protein sequence ID" value="GHF94121.1"/>
    <property type="molecule type" value="Genomic_DNA"/>
</dbReference>
<evidence type="ECO:0000256" key="2">
    <source>
        <dbReference type="ARBA" id="ARBA00022475"/>
    </source>
</evidence>
<dbReference type="Pfam" id="PF07690">
    <property type="entry name" value="MFS_1"/>
    <property type="match status" value="1"/>
</dbReference>
<comment type="caution">
    <text evidence="8">The sequence shown here is derived from an EMBL/GenBank/DDBJ whole genome shotgun (WGS) entry which is preliminary data.</text>
</comment>
<keyword evidence="2" id="KW-1003">Cell membrane</keyword>
<dbReference type="Proteomes" id="UP000623842">
    <property type="component" value="Unassembled WGS sequence"/>
</dbReference>
<feature type="transmembrane region" description="Helical" evidence="6">
    <location>
        <begin position="329"/>
        <end position="350"/>
    </location>
</feature>
<dbReference type="InterPro" id="IPR011701">
    <property type="entry name" value="MFS"/>
</dbReference>
<dbReference type="PROSITE" id="PS50850">
    <property type="entry name" value="MFS"/>
    <property type="match status" value="1"/>
</dbReference>
<dbReference type="SUPFAM" id="SSF103473">
    <property type="entry name" value="MFS general substrate transporter"/>
    <property type="match status" value="1"/>
</dbReference>
<keyword evidence="4 6" id="KW-1133">Transmembrane helix</keyword>
<dbReference type="RefSeq" id="WP_189770629.1">
    <property type="nucleotide sequence ID" value="NZ_BNCK01000005.1"/>
</dbReference>
<feature type="transmembrane region" description="Helical" evidence="6">
    <location>
        <begin position="243"/>
        <end position="261"/>
    </location>
</feature>
<dbReference type="AlphaFoldDB" id="A0A919EKB6"/>